<dbReference type="Proteomes" id="UP001396334">
    <property type="component" value="Unassembled WGS sequence"/>
</dbReference>
<evidence type="ECO:0000313" key="1">
    <source>
        <dbReference type="EMBL" id="KAK9045634.1"/>
    </source>
</evidence>
<proteinExistence type="predicted"/>
<accession>A0ABR2U845</accession>
<name>A0ABR2U845_9ROSI</name>
<organism evidence="1 2">
    <name type="scientific">Hibiscus sabdariffa</name>
    <name type="common">roselle</name>
    <dbReference type="NCBI Taxonomy" id="183260"/>
    <lineage>
        <taxon>Eukaryota</taxon>
        <taxon>Viridiplantae</taxon>
        <taxon>Streptophyta</taxon>
        <taxon>Embryophyta</taxon>
        <taxon>Tracheophyta</taxon>
        <taxon>Spermatophyta</taxon>
        <taxon>Magnoliopsida</taxon>
        <taxon>eudicotyledons</taxon>
        <taxon>Gunneridae</taxon>
        <taxon>Pentapetalae</taxon>
        <taxon>rosids</taxon>
        <taxon>malvids</taxon>
        <taxon>Malvales</taxon>
        <taxon>Malvaceae</taxon>
        <taxon>Malvoideae</taxon>
        <taxon>Hibiscus</taxon>
    </lineage>
</organism>
<sequence length="81" mass="9106">MNDEIMNQMIHGTKKVDDAFKMEVRLPDKKEVVAIKTKLDEVAANEGKIVGVTCLDARVPKNSDKLLEVSNWLANALWPLK</sequence>
<evidence type="ECO:0000313" key="2">
    <source>
        <dbReference type="Proteomes" id="UP001396334"/>
    </source>
</evidence>
<comment type="caution">
    <text evidence="1">The sequence shown here is derived from an EMBL/GenBank/DDBJ whole genome shotgun (WGS) entry which is preliminary data.</text>
</comment>
<protein>
    <submittedName>
        <fullName evidence="1">Uncharacterized protein</fullName>
    </submittedName>
</protein>
<gene>
    <name evidence="1" type="ORF">V6N11_051543</name>
</gene>
<reference evidence="1 2" key="1">
    <citation type="journal article" date="2024" name="G3 (Bethesda)">
        <title>Genome assembly of Hibiscus sabdariffa L. provides insights into metabolisms of medicinal natural products.</title>
        <authorList>
            <person name="Kim T."/>
        </authorList>
    </citation>
    <scope>NUCLEOTIDE SEQUENCE [LARGE SCALE GENOMIC DNA]</scope>
    <source>
        <strain evidence="1">TK-2024</strain>
        <tissue evidence="1">Old leaves</tissue>
    </source>
</reference>
<dbReference type="EMBL" id="JBBPBN010000001">
    <property type="protein sequence ID" value="KAK9045634.1"/>
    <property type="molecule type" value="Genomic_DNA"/>
</dbReference>
<keyword evidence="2" id="KW-1185">Reference proteome</keyword>